<evidence type="ECO:0000313" key="2">
    <source>
        <dbReference type="Proteomes" id="UP000094527"/>
    </source>
</evidence>
<gene>
    <name evidence="1" type="ORF">Ocin01_09029</name>
</gene>
<dbReference type="EMBL" id="LJIJ01000425">
    <property type="protein sequence ID" value="ODM97647.1"/>
    <property type="molecule type" value="Genomic_DNA"/>
</dbReference>
<sequence>MVYLQVKSGLEECLSLGAVGTSSSLDAQSASYRWLYNQLLPTETVYLEIEDEGEETISLNEVTIYSINGGGPVCTFAYREINIIPVSGSIYQIQNIKGEECLTSNG</sequence>
<protein>
    <submittedName>
        <fullName evidence="1">Uncharacterized protein</fullName>
    </submittedName>
</protein>
<reference evidence="1 2" key="1">
    <citation type="journal article" date="2016" name="Genome Biol. Evol.">
        <title>Gene Family Evolution Reflects Adaptation to Soil Environmental Stressors in the Genome of the Collembolan Orchesella cincta.</title>
        <authorList>
            <person name="Faddeeva-Vakhrusheva A."/>
            <person name="Derks M.F."/>
            <person name="Anvar S.Y."/>
            <person name="Agamennone V."/>
            <person name="Suring W."/>
            <person name="Smit S."/>
            <person name="van Straalen N.M."/>
            <person name="Roelofs D."/>
        </authorList>
    </citation>
    <scope>NUCLEOTIDE SEQUENCE [LARGE SCALE GENOMIC DNA]</scope>
    <source>
        <tissue evidence="1">Mixed pool</tissue>
    </source>
</reference>
<keyword evidence="2" id="KW-1185">Reference proteome</keyword>
<evidence type="ECO:0000313" key="1">
    <source>
        <dbReference type="EMBL" id="ODM97647.1"/>
    </source>
</evidence>
<dbReference type="Proteomes" id="UP000094527">
    <property type="component" value="Unassembled WGS sequence"/>
</dbReference>
<organism evidence="1 2">
    <name type="scientific">Orchesella cincta</name>
    <name type="common">Springtail</name>
    <name type="synonym">Podura cincta</name>
    <dbReference type="NCBI Taxonomy" id="48709"/>
    <lineage>
        <taxon>Eukaryota</taxon>
        <taxon>Metazoa</taxon>
        <taxon>Ecdysozoa</taxon>
        <taxon>Arthropoda</taxon>
        <taxon>Hexapoda</taxon>
        <taxon>Collembola</taxon>
        <taxon>Entomobryomorpha</taxon>
        <taxon>Entomobryoidea</taxon>
        <taxon>Orchesellidae</taxon>
        <taxon>Orchesellinae</taxon>
        <taxon>Orchesella</taxon>
    </lineage>
</organism>
<dbReference type="AlphaFoldDB" id="A0A1D2MX70"/>
<proteinExistence type="predicted"/>
<comment type="caution">
    <text evidence="1">The sequence shown here is derived from an EMBL/GenBank/DDBJ whole genome shotgun (WGS) entry which is preliminary data.</text>
</comment>
<name>A0A1D2MX70_ORCCI</name>
<accession>A0A1D2MX70</accession>